<dbReference type="InterPro" id="IPR015422">
    <property type="entry name" value="PyrdxlP-dep_Trfase_small"/>
</dbReference>
<dbReference type="PIRSF" id="PIRSF000521">
    <property type="entry name" value="Transaminase_4ab_Lys_Orn"/>
    <property type="match status" value="1"/>
</dbReference>
<dbReference type="STRING" id="402881.Plav_0161"/>
<dbReference type="GO" id="GO:0005829">
    <property type="term" value="C:cytosol"/>
    <property type="evidence" value="ECO:0007669"/>
    <property type="project" value="TreeGrafter"/>
</dbReference>
<evidence type="ECO:0000256" key="3">
    <source>
        <dbReference type="ARBA" id="ARBA00022576"/>
    </source>
</evidence>
<dbReference type="GO" id="GO:0008483">
    <property type="term" value="F:transaminase activity"/>
    <property type="evidence" value="ECO:0007669"/>
    <property type="project" value="UniProtKB-KW"/>
</dbReference>
<dbReference type="InterPro" id="IPR015424">
    <property type="entry name" value="PyrdxlP-dep_Trfase"/>
</dbReference>
<dbReference type="InterPro" id="IPR005814">
    <property type="entry name" value="Aminotrans_3"/>
</dbReference>
<dbReference type="RefSeq" id="WP_011995075.1">
    <property type="nucleotide sequence ID" value="NC_009719.1"/>
</dbReference>
<dbReference type="Proteomes" id="UP000006377">
    <property type="component" value="Chromosome"/>
</dbReference>
<keyword evidence="4 7" id="KW-0808">Transferase</keyword>
<dbReference type="SUPFAM" id="SSF53383">
    <property type="entry name" value="PLP-dependent transferases"/>
    <property type="match status" value="1"/>
</dbReference>
<gene>
    <name evidence="7" type="ordered locus">Plav_0161</name>
</gene>
<dbReference type="NCBIfam" id="NF005447">
    <property type="entry name" value="PRK07036.1"/>
    <property type="match status" value="1"/>
</dbReference>
<proteinExistence type="inferred from homology"/>
<protein>
    <submittedName>
        <fullName evidence="7">Aminotransferase class-III</fullName>
    </submittedName>
</protein>
<dbReference type="InterPro" id="IPR015421">
    <property type="entry name" value="PyrdxlP-dep_Trfase_major"/>
</dbReference>
<organism evidence="7 8">
    <name type="scientific">Parvibaculum lavamentivorans (strain DS-1 / DSM 13023 / NCIMB 13966)</name>
    <dbReference type="NCBI Taxonomy" id="402881"/>
    <lineage>
        <taxon>Bacteria</taxon>
        <taxon>Pseudomonadati</taxon>
        <taxon>Pseudomonadota</taxon>
        <taxon>Alphaproteobacteria</taxon>
        <taxon>Hyphomicrobiales</taxon>
        <taxon>Parvibaculaceae</taxon>
        <taxon>Parvibaculum</taxon>
    </lineage>
</organism>
<evidence type="ECO:0000256" key="2">
    <source>
        <dbReference type="ARBA" id="ARBA00008954"/>
    </source>
</evidence>
<name>A7HPF1_PARL1</name>
<dbReference type="PROSITE" id="PS00600">
    <property type="entry name" value="AA_TRANSFER_CLASS_3"/>
    <property type="match status" value="1"/>
</dbReference>
<dbReference type="PANTHER" id="PTHR43094:SF1">
    <property type="entry name" value="AMINOTRANSFERASE CLASS-III"/>
    <property type="match status" value="1"/>
</dbReference>
<keyword evidence="3 7" id="KW-0032">Aminotransferase</keyword>
<keyword evidence="5 6" id="KW-0663">Pyridoxal phosphate</keyword>
<dbReference type="EMBL" id="CP000774">
    <property type="protein sequence ID" value="ABS61784.1"/>
    <property type="molecule type" value="Genomic_DNA"/>
</dbReference>
<dbReference type="FunFam" id="3.40.640.10:FF:000014">
    <property type="entry name" value="Adenosylmethionine-8-amino-7-oxononanoate aminotransferase, probable"/>
    <property type="match status" value="1"/>
</dbReference>
<dbReference type="Gene3D" id="3.40.640.10">
    <property type="entry name" value="Type I PLP-dependent aspartate aminotransferase-like (Major domain)"/>
    <property type="match status" value="1"/>
</dbReference>
<dbReference type="Pfam" id="PF00202">
    <property type="entry name" value="Aminotran_3"/>
    <property type="match status" value="1"/>
</dbReference>
<evidence type="ECO:0000256" key="6">
    <source>
        <dbReference type="RuleBase" id="RU003560"/>
    </source>
</evidence>
<dbReference type="CDD" id="cd00610">
    <property type="entry name" value="OAT_like"/>
    <property type="match status" value="1"/>
</dbReference>
<evidence type="ECO:0000256" key="1">
    <source>
        <dbReference type="ARBA" id="ARBA00001933"/>
    </source>
</evidence>
<dbReference type="Gene3D" id="3.90.1150.10">
    <property type="entry name" value="Aspartate Aminotransferase, domain 1"/>
    <property type="match status" value="1"/>
</dbReference>
<evidence type="ECO:0000256" key="5">
    <source>
        <dbReference type="ARBA" id="ARBA00022898"/>
    </source>
</evidence>
<dbReference type="AlphaFoldDB" id="A7HPF1"/>
<dbReference type="PANTHER" id="PTHR43094">
    <property type="entry name" value="AMINOTRANSFERASE"/>
    <property type="match status" value="1"/>
</dbReference>
<reference evidence="7 8" key="1">
    <citation type="journal article" date="2011" name="Stand. Genomic Sci.">
        <title>Complete genome sequence of Parvibaculum lavamentivorans type strain (DS-1(T)).</title>
        <authorList>
            <person name="Schleheck D."/>
            <person name="Weiss M."/>
            <person name="Pitluck S."/>
            <person name="Bruce D."/>
            <person name="Land M.L."/>
            <person name="Han S."/>
            <person name="Saunders E."/>
            <person name="Tapia R."/>
            <person name="Detter C."/>
            <person name="Brettin T."/>
            <person name="Han J."/>
            <person name="Woyke T."/>
            <person name="Goodwin L."/>
            <person name="Pennacchio L."/>
            <person name="Nolan M."/>
            <person name="Cook A.M."/>
            <person name="Kjelleberg S."/>
            <person name="Thomas T."/>
        </authorList>
    </citation>
    <scope>NUCLEOTIDE SEQUENCE [LARGE SCALE GENOMIC DNA]</scope>
    <source>
        <strain evidence="8">DS-1 / DSM 13023 / NCIMB 13966</strain>
    </source>
</reference>
<evidence type="ECO:0000313" key="8">
    <source>
        <dbReference type="Proteomes" id="UP000006377"/>
    </source>
</evidence>
<dbReference type="OrthoDB" id="9801834at2"/>
<evidence type="ECO:0000256" key="4">
    <source>
        <dbReference type="ARBA" id="ARBA00022679"/>
    </source>
</evidence>
<dbReference type="HOGENOM" id="CLU_016922_4_1_5"/>
<accession>A7HPF1</accession>
<dbReference type="GO" id="GO:0030170">
    <property type="term" value="F:pyridoxal phosphate binding"/>
    <property type="evidence" value="ECO:0007669"/>
    <property type="project" value="InterPro"/>
</dbReference>
<comment type="cofactor">
    <cofactor evidence="1">
        <name>pyridoxal 5'-phosphate</name>
        <dbReference type="ChEBI" id="CHEBI:597326"/>
    </cofactor>
</comment>
<evidence type="ECO:0000313" key="7">
    <source>
        <dbReference type="EMBL" id="ABS61784.1"/>
    </source>
</evidence>
<dbReference type="InterPro" id="IPR049704">
    <property type="entry name" value="Aminotrans_3_PPA_site"/>
</dbReference>
<dbReference type="KEGG" id="pla:Plav_0161"/>
<dbReference type="eggNOG" id="COG0161">
    <property type="taxonomic scope" value="Bacteria"/>
</dbReference>
<comment type="similarity">
    <text evidence="2 6">Belongs to the class-III pyridoxal-phosphate-dependent aminotransferase family.</text>
</comment>
<keyword evidence="8" id="KW-1185">Reference proteome</keyword>
<sequence>MSLAEREINQRSVEETDRRHNIHPFTDLAVMETAERTVIESAKGNYVYSDDGRKFLDGLGGMWCVNIGHGRDEMADAIAEQIRRLDYYSPFDDLTSAPMAALAEALTARAPGSLNRVLFTTGGSTAADSAIRLIHHYFIRLGEPARQHIITRDKAYHGSTYLTASLSDRGYSTDWRPESGFIHHLSAPSLYRRPAGTTEAEFTDILAAEFEAKILELGPENVACFIAEPIQGSGGVIVPPANYHPRMLEICRKYGLLYVADEVVTAFGRLGHFFASEDYFGIVPDIITCAKGLTSGYIPAGAVIMSDEIYEVLSRPGAYFNTGFTYTGHAVACAAALKNIEIIERERICERVQEIGPYFEERLAPLSELPLVGDVRGRLFMMCIEYVADKERKELFADEVRIGKRIWRHCQKRGLLVRPLAHLNVLSPPLTLERGEIDFIADVLHDAILDTADELTRDGIKTC</sequence>